<protein>
    <submittedName>
        <fullName evidence="1">Tight adherence protein B</fullName>
    </submittedName>
</protein>
<organism evidence="1 2">
    <name type="scientific">Cellulomonas cellasea</name>
    <dbReference type="NCBI Taxonomy" id="43670"/>
    <lineage>
        <taxon>Bacteria</taxon>
        <taxon>Bacillati</taxon>
        <taxon>Actinomycetota</taxon>
        <taxon>Actinomycetes</taxon>
        <taxon>Micrococcales</taxon>
        <taxon>Cellulomonadaceae</taxon>
        <taxon>Cellulomonas</taxon>
    </lineage>
</organism>
<comment type="caution">
    <text evidence="1">The sequence shown here is derived from an EMBL/GenBank/DDBJ whole genome shotgun (WGS) entry which is preliminary data.</text>
</comment>
<accession>A0A7W4YBD2</accession>
<evidence type="ECO:0000313" key="2">
    <source>
        <dbReference type="Proteomes" id="UP000518206"/>
    </source>
</evidence>
<reference evidence="1 2" key="2">
    <citation type="submission" date="2020-08" db="EMBL/GenBank/DDBJ databases">
        <authorList>
            <person name="Partida-Martinez L."/>
            <person name="Huntemann M."/>
            <person name="Clum A."/>
            <person name="Wang J."/>
            <person name="Palaniappan K."/>
            <person name="Ritter S."/>
            <person name="Chen I.-M."/>
            <person name="Stamatis D."/>
            <person name="Reddy T."/>
            <person name="O'Malley R."/>
            <person name="Daum C."/>
            <person name="Shapiro N."/>
            <person name="Ivanova N."/>
            <person name="Kyrpides N."/>
            <person name="Woyke T."/>
        </authorList>
    </citation>
    <scope>NUCLEOTIDE SEQUENCE [LARGE SCALE GENOMIC DNA]</scope>
    <source>
        <strain evidence="1 2">RAS26</strain>
    </source>
</reference>
<dbReference type="EMBL" id="JACHVX010000002">
    <property type="protein sequence ID" value="MBB2922376.1"/>
    <property type="molecule type" value="Genomic_DNA"/>
</dbReference>
<dbReference type="RefSeq" id="WP_183295335.1">
    <property type="nucleotide sequence ID" value="NZ_JACHVX010000002.1"/>
</dbReference>
<proteinExistence type="predicted"/>
<dbReference type="AlphaFoldDB" id="A0A7W4YBD2"/>
<reference evidence="1 2" key="1">
    <citation type="submission" date="2020-08" db="EMBL/GenBank/DDBJ databases">
        <title>The Agave Microbiome: Exploring the role of microbial communities in plant adaptations to desert environments.</title>
        <authorList>
            <person name="Partida-Martinez L.P."/>
        </authorList>
    </citation>
    <scope>NUCLEOTIDE SEQUENCE [LARGE SCALE GENOMIC DNA]</scope>
    <source>
        <strain evidence="1 2">RAS26</strain>
    </source>
</reference>
<sequence length="241" mass="23787">MTAAWAGLVVTLAVLAAVGPRGRSAAVLGGGGDRVHGGARGRAGVDGTGMDRAGGAVPHRVPLGTGDLGAAVTGVASALRAGSSPAHAWLTVTGTVVGPHGVPALADLVPPRARLRPNAAHLRERHVRRARAVVAAGRLAAELGTPLGPVLDRVARTLASDEELEGERGAALAGPRSTATVLRWLPVLGVVLGAVLGADPIGVLLDGGPGAVSALVGAVLLGAGHVWTRRLVATAQASGDR</sequence>
<evidence type="ECO:0000313" key="1">
    <source>
        <dbReference type="EMBL" id="MBB2922376.1"/>
    </source>
</evidence>
<name>A0A7W4YBD2_9CELL</name>
<gene>
    <name evidence="1" type="ORF">FHR80_001288</name>
</gene>
<dbReference type="Proteomes" id="UP000518206">
    <property type="component" value="Unassembled WGS sequence"/>
</dbReference>